<name>A0ACB8ZFL0_9ASTR</name>
<dbReference type="Proteomes" id="UP001056120">
    <property type="component" value="Linkage Group LG26"/>
</dbReference>
<evidence type="ECO:0000313" key="1">
    <source>
        <dbReference type="EMBL" id="KAI3696484.1"/>
    </source>
</evidence>
<gene>
    <name evidence="1" type="ORF">L1987_79502</name>
</gene>
<protein>
    <submittedName>
        <fullName evidence="1">Uncharacterized protein</fullName>
    </submittedName>
</protein>
<proteinExistence type="predicted"/>
<reference evidence="2" key="1">
    <citation type="journal article" date="2022" name="Mol. Ecol. Resour.">
        <title>The genomes of chicory, endive, great burdock and yacon provide insights into Asteraceae palaeo-polyploidization history and plant inulin production.</title>
        <authorList>
            <person name="Fan W."/>
            <person name="Wang S."/>
            <person name="Wang H."/>
            <person name="Wang A."/>
            <person name="Jiang F."/>
            <person name="Liu H."/>
            <person name="Zhao H."/>
            <person name="Xu D."/>
            <person name="Zhang Y."/>
        </authorList>
    </citation>
    <scope>NUCLEOTIDE SEQUENCE [LARGE SCALE GENOMIC DNA]</scope>
    <source>
        <strain evidence="2">cv. Yunnan</strain>
    </source>
</reference>
<dbReference type="EMBL" id="CM042043">
    <property type="protein sequence ID" value="KAI3696484.1"/>
    <property type="molecule type" value="Genomic_DNA"/>
</dbReference>
<comment type="caution">
    <text evidence="1">The sequence shown here is derived from an EMBL/GenBank/DDBJ whole genome shotgun (WGS) entry which is preliminary data.</text>
</comment>
<accession>A0ACB8ZFL0</accession>
<reference evidence="1 2" key="2">
    <citation type="journal article" date="2022" name="Mol. Ecol. Resour.">
        <title>The genomes of chicory, endive, great burdock and yacon provide insights into Asteraceae paleo-polyploidization history and plant inulin production.</title>
        <authorList>
            <person name="Fan W."/>
            <person name="Wang S."/>
            <person name="Wang H."/>
            <person name="Wang A."/>
            <person name="Jiang F."/>
            <person name="Liu H."/>
            <person name="Zhao H."/>
            <person name="Xu D."/>
            <person name="Zhang Y."/>
        </authorList>
    </citation>
    <scope>NUCLEOTIDE SEQUENCE [LARGE SCALE GENOMIC DNA]</scope>
    <source>
        <strain evidence="2">cv. Yunnan</strain>
        <tissue evidence="1">Leaves</tissue>
    </source>
</reference>
<organism evidence="1 2">
    <name type="scientific">Smallanthus sonchifolius</name>
    <dbReference type="NCBI Taxonomy" id="185202"/>
    <lineage>
        <taxon>Eukaryota</taxon>
        <taxon>Viridiplantae</taxon>
        <taxon>Streptophyta</taxon>
        <taxon>Embryophyta</taxon>
        <taxon>Tracheophyta</taxon>
        <taxon>Spermatophyta</taxon>
        <taxon>Magnoliopsida</taxon>
        <taxon>eudicotyledons</taxon>
        <taxon>Gunneridae</taxon>
        <taxon>Pentapetalae</taxon>
        <taxon>asterids</taxon>
        <taxon>campanulids</taxon>
        <taxon>Asterales</taxon>
        <taxon>Asteraceae</taxon>
        <taxon>Asteroideae</taxon>
        <taxon>Heliantheae alliance</taxon>
        <taxon>Millerieae</taxon>
        <taxon>Smallanthus</taxon>
    </lineage>
</organism>
<evidence type="ECO:0000313" key="2">
    <source>
        <dbReference type="Proteomes" id="UP001056120"/>
    </source>
</evidence>
<keyword evidence="2" id="KW-1185">Reference proteome</keyword>
<sequence>MEPLGDDELLHIYNKIPYDLEGKRSFAQVCKKFLKIACIGLYRLDSSFPVLLFDVLPSSPNIERFTCYTPLSNAHIKLLAHCPKLQELILQKHLDPSSEFYFDFDFDDDGLCALGNACSRLRCVSLNRRLNVGDAGIASIVTSSKNLTHLNLKGCIRVTDESLKAIGRSGIHNLNLTGCSSITDLGLKYLADGDLKNSLQSLNLTKCDRISDLGVIHLNQMVSLTVLKLSKCGGHVTDTGIVAMSSQLQNIEILDLSWLINVTDISLLAISSNCTKLKDISLTGCKAITAEGLRAFTGHPTLERLVLFSCYNFSWEDVKLIALTCIKLEYLGIMKRIKTPMPESSQECIQIGDRFFGINWDEDNGPIFCIEFVLKSEMKIENGSDFWLGFSLVKENLNNCAQYNQLRSSGEIIITSSL</sequence>